<evidence type="ECO:0000313" key="8">
    <source>
        <dbReference type="Proteomes" id="UP000694864"/>
    </source>
</evidence>
<keyword evidence="4" id="KW-0472">Membrane</keyword>
<dbReference type="RefSeq" id="XP_010413150.1">
    <property type="nucleotide sequence ID" value="XM_010414848.2"/>
</dbReference>
<feature type="domain" description="G protein gamma" evidence="7">
    <location>
        <begin position="24"/>
        <end position="98"/>
    </location>
</feature>
<dbReference type="SMART" id="SM01224">
    <property type="entry name" value="G_gamma"/>
    <property type="match status" value="1"/>
</dbReference>
<sequence length="98" mass="10763">MEETPAYEQEAVSLGGGGGKHRILADLARVQQELVFLEKELVEVEKTDIVSTVCEELLCAIEKEPDPLLPLTIGPLNLGWDRWFEGPNGGDGCRCLIL</sequence>
<gene>
    <name evidence="9" type="primary">LOC104699534</name>
</gene>
<keyword evidence="8" id="KW-1185">Reference proteome</keyword>
<evidence type="ECO:0000256" key="6">
    <source>
        <dbReference type="SAM" id="Coils"/>
    </source>
</evidence>
<keyword evidence="5" id="KW-0807">Transducer</keyword>
<evidence type="ECO:0000256" key="5">
    <source>
        <dbReference type="ARBA" id="ARBA00023224"/>
    </source>
</evidence>
<evidence type="ECO:0000313" key="9">
    <source>
        <dbReference type="RefSeq" id="XP_010413150.1"/>
    </source>
</evidence>
<proteinExistence type="predicted"/>
<protein>
    <submittedName>
        <fullName evidence="9">Guanine nucleotide-binding protein subunit gamma 1-like</fullName>
    </submittedName>
</protein>
<accession>A0ABM0SLU2</accession>
<dbReference type="GeneID" id="104699534"/>
<dbReference type="PANTHER" id="PTHR35129:SF1">
    <property type="entry name" value="GUANINE NUCLEOTIDE-BINDING PROTEIN SUBUNIT GAMMA 1"/>
    <property type="match status" value="1"/>
</dbReference>
<keyword evidence="2" id="KW-1003">Cell membrane</keyword>
<keyword evidence="3 6" id="KW-0175">Coiled coil</keyword>
<dbReference type="PANTHER" id="PTHR35129">
    <property type="entry name" value="GUANINE NUCLEOTIDE-BINDING PROTEIN SUBUNIT GAMMA 1"/>
    <property type="match status" value="1"/>
</dbReference>
<evidence type="ECO:0000256" key="2">
    <source>
        <dbReference type="ARBA" id="ARBA00022475"/>
    </source>
</evidence>
<dbReference type="Pfam" id="PF00631">
    <property type="entry name" value="G-gamma"/>
    <property type="match status" value="1"/>
</dbReference>
<evidence type="ECO:0000259" key="7">
    <source>
        <dbReference type="SMART" id="SM01224"/>
    </source>
</evidence>
<dbReference type="InterPro" id="IPR015898">
    <property type="entry name" value="G-protein_gamma-like_dom"/>
</dbReference>
<reference evidence="8" key="1">
    <citation type="journal article" date="2014" name="Nat. Commun.">
        <title>The emerging biofuel crop Camelina sativa retains a highly undifferentiated hexaploid genome structure.</title>
        <authorList>
            <person name="Kagale S."/>
            <person name="Koh C."/>
            <person name="Nixon J."/>
            <person name="Bollina V."/>
            <person name="Clarke W.E."/>
            <person name="Tuteja R."/>
            <person name="Spillane C."/>
            <person name="Robinson S.J."/>
            <person name="Links M.G."/>
            <person name="Clarke C."/>
            <person name="Higgins E.E."/>
            <person name="Huebert T."/>
            <person name="Sharpe A.G."/>
            <person name="Parkin I.A."/>
        </authorList>
    </citation>
    <scope>NUCLEOTIDE SEQUENCE [LARGE SCALE GENOMIC DNA]</scope>
    <source>
        <strain evidence="8">cv. DH55</strain>
    </source>
</reference>
<dbReference type="InterPro" id="IPR045878">
    <property type="entry name" value="GG1/2"/>
</dbReference>
<evidence type="ECO:0000256" key="4">
    <source>
        <dbReference type="ARBA" id="ARBA00023136"/>
    </source>
</evidence>
<feature type="coiled-coil region" evidence="6">
    <location>
        <begin position="20"/>
        <end position="47"/>
    </location>
</feature>
<name>A0ABM0SLU2_CAMSA</name>
<comment type="subcellular location">
    <subcellularLocation>
        <location evidence="1">Cell membrane</location>
    </subcellularLocation>
</comment>
<organism evidence="8 9">
    <name type="scientific">Camelina sativa</name>
    <name type="common">False flax</name>
    <name type="synonym">Myagrum sativum</name>
    <dbReference type="NCBI Taxonomy" id="90675"/>
    <lineage>
        <taxon>Eukaryota</taxon>
        <taxon>Viridiplantae</taxon>
        <taxon>Streptophyta</taxon>
        <taxon>Embryophyta</taxon>
        <taxon>Tracheophyta</taxon>
        <taxon>Spermatophyta</taxon>
        <taxon>Magnoliopsida</taxon>
        <taxon>eudicotyledons</taxon>
        <taxon>Gunneridae</taxon>
        <taxon>Pentapetalae</taxon>
        <taxon>rosids</taxon>
        <taxon>malvids</taxon>
        <taxon>Brassicales</taxon>
        <taxon>Brassicaceae</taxon>
        <taxon>Camelineae</taxon>
        <taxon>Camelina</taxon>
    </lineage>
</organism>
<evidence type="ECO:0000256" key="3">
    <source>
        <dbReference type="ARBA" id="ARBA00023054"/>
    </source>
</evidence>
<dbReference type="Proteomes" id="UP000694864">
    <property type="component" value="Chromosome 7"/>
</dbReference>
<evidence type="ECO:0000256" key="1">
    <source>
        <dbReference type="ARBA" id="ARBA00004236"/>
    </source>
</evidence>
<reference evidence="9" key="2">
    <citation type="submission" date="2025-08" db="UniProtKB">
        <authorList>
            <consortium name="RefSeq"/>
        </authorList>
    </citation>
    <scope>IDENTIFICATION</scope>
    <source>
        <tissue evidence="9">Leaf</tissue>
    </source>
</reference>